<comment type="caution">
    <text evidence="12">The sequence shown here is derived from an EMBL/GenBank/DDBJ whole genome shotgun (WGS) entry which is preliminary data.</text>
</comment>
<comment type="similarity">
    <text evidence="2">Belongs to the MoaE family.</text>
</comment>
<evidence type="ECO:0000256" key="9">
    <source>
        <dbReference type="ARBA" id="ARBA00030781"/>
    </source>
</evidence>
<keyword evidence="5" id="KW-0501">Molybdenum cofactor biosynthesis</keyword>
<organism evidence="12 13">
    <name type="scientific">Rufibacter quisquiliarum</name>
    <dbReference type="NCBI Taxonomy" id="1549639"/>
    <lineage>
        <taxon>Bacteria</taxon>
        <taxon>Pseudomonadati</taxon>
        <taxon>Bacteroidota</taxon>
        <taxon>Cytophagia</taxon>
        <taxon>Cytophagales</taxon>
        <taxon>Hymenobacteraceae</taxon>
        <taxon>Rufibacter</taxon>
    </lineage>
</organism>
<sequence>MLIKLVDQIDLNEAFQYLQTPAAGGTNLFVGTVRDHAQGKQVVKLVFEAYAPMALKELEKIANQAKANWPVEKLLILHALGEKQIGEPVVVTGVASAHRNAAFEATRFLIDELKKTVPIWKKEYYLDNSVWVNAHP</sequence>
<dbReference type="AlphaFoldDB" id="A0A839GGJ2"/>
<evidence type="ECO:0000256" key="5">
    <source>
        <dbReference type="ARBA" id="ARBA00023150"/>
    </source>
</evidence>
<evidence type="ECO:0000256" key="11">
    <source>
        <dbReference type="ARBA" id="ARBA00049878"/>
    </source>
</evidence>
<evidence type="ECO:0000256" key="7">
    <source>
        <dbReference type="ARBA" id="ARBA00029745"/>
    </source>
</evidence>
<evidence type="ECO:0000256" key="10">
    <source>
        <dbReference type="ARBA" id="ARBA00032474"/>
    </source>
</evidence>
<dbReference type="GO" id="GO:0006777">
    <property type="term" value="P:Mo-molybdopterin cofactor biosynthetic process"/>
    <property type="evidence" value="ECO:0007669"/>
    <property type="project" value="UniProtKB-KW"/>
</dbReference>
<comment type="catalytic activity">
    <reaction evidence="11">
        <text>2 [molybdopterin-synthase sulfur-carrier protein]-C-terminal-Gly-aminoethanethioate + cyclic pyranopterin phosphate + H2O = molybdopterin + 2 [molybdopterin-synthase sulfur-carrier protein]-C-terminal Gly-Gly + 2 H(+)</text>
        <dbReference type="Rhea" id="RHEA:26333"/>
        <dbReference type="Rhea" id="RHEA-COMP:12202"/>
        <dbReference type="Rhea" id="RHEA-COMP:19907"/>
        <dbReference type="ChEBI" id="CHEBI:15377"/>
        <dbReference type="ChEBI" id="CHEBI:15378"/>
        <dbReference type="ChEBI" id="CHEBI:58698"/>
        <dbReference type="ChEBI" id="CHEBI:59648"/>
        <dbReference type="ChEBI" id="CHEBI:90778"/>
        <dbReference type="ChEBI" id="CHEBI:232372"/>
        <dbReference type="EC" id="2.8.1.12"/>
    </reaction>
</comment>
<keyword evidence="12" id="KW-0808">Transferase</keyword>
<evidence type="ECO:0000313" key="12">
    <source>
        <dbReference type="EMBL" id="MBA9078774.1"/>
    </source>
</evidence>
<dbReference type="GO" id="GO:0030366">
    <property type="term" value="F:molybdopterin synthase activity"/>
    <property type="evidence" value="ECO:0007669"/>
    <property type="project" value="UniProtKB-EC"/>
</dbReference>
<dbReference type="Proteomes" id="UP000563094">
    <property type="component" value="Unassembled WGS sequence"/>
</dbReference>
<evidence type="ECO:0000256" key="8">
    <source>
        <dbReference type="ARBA" id="ARBA00030407"/>
    </source>
</evidence>
<name>A0A839GGJ2_9BACT</name>
<reference evidence="12 13" key="1">
    <citation type="submission" date="2020-08" db="EMBL/GenBank/DDBJ databases">
        <title>Genomic Encyclopedia of Type Strains, Phase IV (KMG-IV): sequencing the most valuable type-strain genomes for metagenomic binning, comparative biology and taxonomic classification.</title>
        <authorList>
            <person name="Goeker M."/>
        </authorList>
    </citation>
    <scope>NUCLEOTIDE SEQUENCE [LARGE SCALE GENOMIC DNA]</scope>
    <source>
        <strain evidence="12 13">DSM 29854</strain>
    </source>
</reference>
<keyword evidence="13" id="KW-1185">Reference proteome</keyword>
<dbReference type="InterPro" id="IPR003448">
    <property type="entry name" value="Mopterin_biosynth_MoaE"/>
</dbReference>
<comment type="subunit">
    <text evidence="6">Heterotetramer of 2 MoaD subunits and 2 MoaE subunits. Also stable as homodimer. The enzyme changes between these two forms during catalysis.</text>
</comment>
<dbReference type="Gene3D" id="3.90.1170.40">
    <property type="entry name" value="Molybdopterin biosynthesis MoaE subunit"/>
    <property type="match status" value="1"/>
</dbReference>
<dbReference type="InterPro" id="IPR036563">
    <property type="entry name" value="MoaE_sf"/>
</dbReference>
<evidence type="ECO:0000256" key="6">
    <source>
        <dbReference type="ARBA" id="ARBA00026066"/>
    </source>
</evidence>
<evidence type="ECO:0000313" key="13">
    <source>
        <dbReference type="Proteomes" id="UP000563094"/>
    </source>
</evidence>
<dbReference type="RefSeq" id="WP_182513888.1">
    <property type="nucleotide sequence ID" value="NZ_JACJIQ010000015.1"/>
</dbReference>
<dbReference type="SUPFAM" id="SSF54690">
    <property type="entry name" value="Molybdopterin synthase subunit MoaE"/>
    <property type="match status" value="1"/>
</dbReference>
<comment type="pathway">
    <text evidence="1">Cofactor biosynthesis; molybdopterin biosynthesis.</text>
</comment>
<gene>
    <name evidence="12" type="ORF">FHS90_003504</name>
</gene>
<protein>
    <recommendedName>
        <fullName evidence="4">Molybdopterin synthase catalytic subunit</fullName>
        <ecNumber evidence="3">2.8.1.12</ecNumber>
    </recommendedName>
    <alternativeName>
        <fullName evidence="9">MPT synthase subunit 2</fullName>
    </alternativeName>
    <alternativeName>
        <fullName evidence="7">Molybdenum cofactor biosynthesis protein E</fullName>
    </alternativeName>
    <alternativeName>
        <fullName evidence="8">Molybdopterin-converting factor large subunit</fullName>
    </alternativeName>
    <alternativeName>
        <fullName evidence="10">Molybdopterin-converting factor subunit 2</fullName>
    </alternativeName>
</protein>
<evidence type="ECO:0000256" key="4">
    <source>
        <dbReference type="ARBA" id="ARBA00013858"/>
    </source>
</evidence>
<dbReference type="PANTHER" id="PTHR23404">
    <property type="entry name" value="MOLYBDOPTERIN SYNTHASE RELATED"/>
    <property type="match status" value="1"/>
</dbReference>
<evidence type="ECO:0000256" key="2">
    <source>
        <dbReference type="ARBA" id="ARBA00005426"/>
    </source>
</evidence>
<evidence type="ECO:0000256" key="1">
    <source>
        <dbReference type="ARBA" id="ARBA00005046"/>
    </source>
</evidence>
<proteinExistence type="inferred from homology"/>
<dbReference type="CDD" id="cd00756">
    <property type="entry name" value="MoaE"/>
    <property type="match status" value="1"/>
</dbReference>
<dbReference type="EMBL" id="JACJIQ010000015">
    <property type="protein sequence ID" value="MBA9078774.1"/>
    <property type="molecule type" value="Genomic_DNA"/>
</dbReference>
<dbReference type="EC" id="2.8.1.12" evidence="3"/>
<accession>A0A839GGJ2</accession>
<evidence type="ECO:0000256" key="3">
    <source>
        <dbReference type="ARBA" id="ARBA00011950"/>
    </source>
</evidence>
<dbReference type="Pfam" id="PF02391">
    <property type="entry name" value="MoaE"/>
    <property type="match status" value="1"/>
</dbReference>